<reference evidence="1" key="1">
    <citation type="submission" date="2022-04" db="EMBL/GenBank/DDBJ databases">
        <title>Complete genome sequences of Ezakiella coagulans and Fenollaria massiliensis.</title>
        <authorList>
            <person name="France M.T."/>
            <person name="Clifford J."/>
            <person name="Narina S."/>
            <person name="Rutt L."/>
            <person name="Ravel J."/>
        </authorList>
    </citation>
    <scope>NUCLEOTIDE SEQUENCE</scope>
    <source>
        <strain evidence="1">C0061C2</strain>
    </source>
</reference>
<protein>
    <submittedName>
        <fullName evidence="1">PhzF family phenazine biosynthesis isomerase</fullName>
    </submittedName>
</protein>
<keyword evidence="2" id="KW-1185">Reference proteome</keyword>
<dbReference type="Pfam" id="PF02567">
    <property type="entry name" value="PhzC-PhzF"/>
    <property type="match status" value="1"/>
</dbReference>
<proteinExistence type="predicted"/>
<gene>
    <name evidence="1" type="ORF">M1R53_07505</name>
</gene>
<dbReference type="KEGG" id="fms:M1R53_07505"/>
<evidence type="ECO:0000313" key="2">
    <source>
        <dbReference type="Proteomes" id="UP000831151"/>
    </source>
</evidence>
<dbReference type="GO" id="GO:0016853">
    <property type="term" value="F:isomerase activity"/>
    <property type="evidence" value="ECO:0007669"/>
    <property type="project" value="UniProtKB-KW"/>
</dbReference>
<dbReference type="PANTHER" id="PTHR13774">
    <property type="entry name" value="PHENAZINE BIOSYNTHESIS PROTEIN"/>
    <property type="match status" value="1"/>
</dbReference>
<dbReference type="EMBL" id="CP096649">
    <property type="protein sequence ID" value="UQK59078.1"/>
    <property type="molecule type" value="Genomic_DNA"/>
</dbReference>
<dbReference type="AlphaFoldDB" id="A0A9E7IUI2"/>
<dbReference type="RefSeq" id="WP_085839833.1">
    <property type="nucleotide sequence ID" value="NZ_CP096649.1"/>
</dbReference>
<dbReference type="InterPro" id="IPR003719">
    <property type="entry name" value="Phenazine_PhzF-like"/>
</dbReference>
<dbReference type="Proteomes" id="UP000831151">
    <property type="component" value="Chromosome"/>
</dbReference>
<dbReference type="PIRSF" id="PIRSF016184">
    <property type="entry name" value="PhzC_PhzF"/>
    <property type="match status" value="1"/>
</dbReference>
<name>A0A9E7IUI2_9FIRM</name>
<accession>A0A9E7IUI2</accession>
<dbReference type="NCBIfam" id="TIGR00654">
    <property type="entry name" value="PhzF_family"/>
    <property type="match status" value="1"/>
</dbReference>
<sequence>MDLHVYIVDAFATCRFGGTPIGVVADAEGLKEEEYQIIANELRASLTAFAEPVDQDVFRTRYFTSKTELEGSGQGSLALFYVLTSLGYIKAIENGVKLVYEVNRNSKKKVYIYYKDYKIENLEIEVSRPEILNTSPDISNMLSSMSLSTADIGIDGAKDARAMVVKAEENTLIVPVRTRQALYGYTLDEFKFRDAAKSIGVENVHLFYQAEDGFYYVRNYTKDLAFEEDSSSAYANAALHYYLIKNKLTTKLKAKMLQGETMNRPSRVQTRYLEDKDSAFITVMGMARISLDGILNI</sequence>
<dbReference type="SUPFAM" id="SSF54506">
    <property type="entry name" value="Diaminopimelate epimerase-like"/>
    <property type="match status" value="1"/>
</dbReference>
<organism evidence="1 2">
    <name type="scientific">Fenollaria massiliensis</name>
    <dbReference type="NCBI Taxonomy" id="938288"/>
    <lineage>
        <taxon>Bacteria</taxon>
        <taxon>Bacillati</taxon>
        <taxon>Bacillota</taxon>
        <taxon>Clostridia</taxon>
        <taxon>Eubacteriales</taxon>
        <taxon>Fenollaria</taxon>
    </lineage>
</organism>
<evidence type="ECO:0000313" key="1">
    <source>
        <dbReference type="EMBL" id="UQK59078.1"/>
    </source>
</evidence>
<keyword evidence="1" id="KW-0413">Isomerase</keyword>
<dbReference type="Gene3D" id="3.10.310.10">
    <property type="entry name" value="Diaminopimelate Epimerase, Chain A, domain 1"/>
    <property type="match status" value="2"/>
</dbReference>
<dbReference type="GO" id="GO:0005737">
    <property type="term" value="C:cytoplasm"/>
    <property type="evidence" value="ECO:0007669"/>
    <property type="project" value="TreeGrafter"/>
</dbReference>